<dbReference type="Pfam" id="PF13280">
    <property type="entry name" value="WYL"/>
    <property type="match status" value="1"/>
</dbReference>
<dbReference type="PATRIC" id="fig|445709.3.peg.100"/>
<keyword evidence="4" id="KW-1185">Reference proteome</keyword>
<dbReference type="AlphaFoldDB" id="A0A0G3EQI4"/>
<name>A0A0G3EQI4_9BURK</name>
<protein>
    <submittedName>
        <fullName evidence="3">Uncharacterized protein</fullName>
    </submittedName>
</protein>
<evidence type="ECO:0000313" key="4">
    <source>
        <dbReference type="Proteomes" id="UP000036700"/>
    </source>
</evidence>
<dbReference type="KEGG" id="ptx:ABW99_00420"/>
<dbReference type="Pfam" id="PF25583">
    <property type="entry name" value="WCX"/>
    <property type="match status" value="1"/>
</dbReference>
<dbReference type="InterPro" id="IPR057727">
    <property type="entry name" value="WCX_dom"/>
</dbReference>
<dbReference type="InterPro" id="IPR026881">
    <property type="entry name" value="WYL_dom"/>
</dbReference>
<organism evidence="3 4">
    <name type="scientific">Pandoraea thiooxydans</name>
    <dbReference type="NCBI Taxonomy" id="445709"/>
    <lineage>
        <taxon>Bacteria</taxon>
        <taxon>Pseudomonadati</taxon>
        <taxon>Pseudomonadota</taxon>
        <taxon>Betaproteobacteria</taxon>
        <taxon>Burkholderiales</taxon>
        <taxon>Burkholderiaceae</taxon>
        <taxon>Pandoraea</taxon>
    </lineage>
</organism>
<dbReference type="Proteomes" id="UP000036700">
    <property type="component" value="Chromosome"/>
</dbReference>
<gene>
    <name evidence="3" type="ORF">ABW99_00420</name>
</gene>
<evidence type="ECO:0000259" key="2">
    <source>
        <dbReference type="Pfam" id="PF25583"/>
    </source>
</evidence>
<reference evidence="4" key="1">
    <citation type="submission" date="2015-06" db="EMBL/GenBank/DDBJ databases">
        <authorList>
            <person name="Lim Y.L."/>
            <person name="Ee R."/>
            <person name="Yong D."/>
            <person name="How K.Y."/>
            <person name="Yin W.F."/>
            <person name="Chan K.G."/>
        </authorList>
    </citation>
    <scope>NUCLEOTIDE SEQUENCE [LARGE SCALE GENOMIC DNA]</scope>
    <source>
        <strain evidence="4">DSM 25325</strain>
    </source>
</reference>
<evidence type="ECO:0000259" key="1">
    <source>
        <dbReference type="Pfam" id="PF13280"/>
    </source>
</evidence>
<dbReference type="EMBL" id="CP011568">
    <property type="protein sequence ID" value="AKJ66921.1"/>
    <property type="molecule type" value="Genomic_DNA"/>
</dbReference>
<feature type="domain" description="WCX" evidence="2">
    <location>
        <begin position="267"/>
        <end position="339"/>
    </location>
</feature>
<evidence type="ECO:0000313" key="3">
    <source>
        <dbReference type="EMBL" id="AKJ66921.1"/>
    </source>
</evidence>
<proteinExistence type="predicted"/>
<dbReference type="PROSITE" id="PS52050">
    <property type="entry name" value="WYL"/>
    <property type="match status" value="1"/>
</dbReference>
<sequence length="350" mass="39293">MTKLEDSGILACLPTPKSPEPWISTPDITRKLNDQGCEVRHVKTVQRRLENLASIGVVDCQERGKALLWQRKEGANGFAAKAAGLMTFDEALALQILKRFASRQIPTLVTEVLDGLFGVAQARLEKSTVPEGMRYASWQRKVTAVDGAFQLQSPTIPDDIFPAVSRSLFLEQLLEIEYHSRSAPGKIVKPQTVMPLGLVEVGGNLVYLVARSVINGEAKPNQAMYRLDRMHAAKVLPDPFSYPSDFELWSYVEKERRFDYFPAEEAKVVLRFLDGTQHALLETPLSRDQTIENHSDGSMTVTGHIVLSQRFKWWLRAYGPYVEVIEPQALRAEFAEEAKLAYQLYDSAVA</sequence>
<dbReference type="InterPro" id="IPR051534">
    <property type="entry name" value="CBASS_pafABC_assoc_protein"/>
</dbReference>
<dbReference type="PANTHER" id="PTHR34580:SF1">
    <property type="entry name" value="PROTEIN PAFC"/>
    <property type="match status" value="1"/>
</dbReference>
<dbReference type="PANTHER" id="PTHR34580">
    <property type="match status" value="1"/>
</dbReference>
<dbReference type="RefSeq" id="WP_047212440.1">
    <property type="nucleotide sequence ID" value="NZ_CP011568.3"/>
</dbReference>
<feature type="domain" description="WYL" evidence="1">
    <location>
        <begin position="160"/>
        <end position="235"/>
    </location>
</feature>
<dbReference type="STRING" id="445709.ABW99_00420"/>
<accession>A0A0G3EQI4</accession>